<evidence type="ECO:0000256" key="1">
    <source>
        <dbReference type="ARBA" id="ARBA00008710"/>
    </source>
</evidence>
<comment type="caution">
    <text evidence="3">The sequence shown here is derived from an EMBL/GenBank/DDBJ whole genome shotgun (WGS) entry which is preliminary data.</text>
</comment>
<dbReference type="SUPFAM" id="SSF50475">
    <property type="entry name" value="FMN-binding split barrel"/>
    <property type="match status" value="1"/>
</dbReference>
<protein>
    <submittedName>
        <fullName evidence="3">Nitroreductase/quinone reductase family protein</fullName>
    </submittedName>
</protein>
<proteinExistence type="inferred from homology"/>
<sequence>MSAQAKRPSPALRLRRALLASAKRMSASAAFARFAPHVLPRLDRLLGRLSGGRIQTARGTVPSLLLTTTGRRSGLPRQAPVACLPERATGSFLVVGSNFGREHHPSWTGNLLRTPRARVNYQGREIDVTAVLLSAAEKAEVWPRLTAMWPYDAYAARSGREPRVFRLVPRSG</sequence>
<dbReference type="InterPro" id="IPR004378">
    <property type="entry name" value="F420H2_quin_Rdtase"/>
</dbReference>
<evidence type="ECO:0000313" key="3">
    <source>
        <dbReference type="EMBL" id="MFC4560517.1"/>
    </source>
</evidence>
<evidence type="ECO:0000313" key="4">
    <source>
        <dbReference type="Proteomes" id="UP001595923"/>
    </source>
</evidence>
<gene>
    <name evidence="3" type="ORF">ACFO4E_01475</name>
</gene>
<dbReference type="EMBL" id="JBHSFQ010000001">
    <property type="protein sequence ID" value="MFC4560517.1"/>
    <property type="molecule type" value="Genomic_DNA"/>
</dbReference>
<dbReference type="RefSeq" id="WP_378570704.1">
    <property type="nucleotide sequence ID" value="NZ_JBHSFQ010000001.1"/>
</dbReference>
<accession>A0ABV9DPZ0</accession>
<dbReference type="Pfam" id="PF04075">
    <property type="entry name" value="F420H2_quin_red"/>
    <property type="match status" value="1"/>
</dbReference>
<comment type="catalytic activity">
    <reaction evidence="2">
        <text>oxidized coenzyme F420-(gamma-L-Glu)(n) + a quinol + H(+) = reduced coenzyme F420-(gamma-L-Glu)(n) + a quinone</text>
        <dbReference type="Rhea" id="RHEA:39663"/>
        <dbReference type="Rhea" id="RHEA-COMP:12939"/>
        <dbReference type="Rhea" id="RHEA-COMP:14378"/>
        <dbReference type="ChEBI" id="CHEBI:15378"/>
        <dbReference type="ChEBI" id="CHEBI:24646"/>
        <dbReference type="ChEBI" id="CHEBI:132124"/>
        <dbReference type="ChEBI" id="CHEBI:133980"/>
        <dbReference type="ChEBI" id="CHEBI:139511"/>
    </reaction>
</comment>
<reference evidence="4" key="1">
    <citation type="journal article" date="2019" name="Int. J. Syst. Evol. Microbiol.">
        <title>The Global Catalogue of Microorganisms (GCM) 10K type strain sequencing project: providing services to taxonomists for standard genome sequencing and annotation.</title>
        <authorList>
            <consortium name="The Broad Institute Genomics Platform"/>
            <consortium name="The Broad Institute Genome Sequencing Center for Infectious Disease"/>
            <person name="Wu L."/>
            <person name="Ma J."/>
        </authorList>
    </citation>
    <scope>NUCLEOTIDE SEQUENCE [LARGE SCALE GENOMIC DNA]</scope>
    <source>
        <strain evidence="4">XZYJ18</strain>
    </source>
</reference>
<dbReference type="NCBIfam" id="TIGR00026">
    <property type="entry name" value="hi_GC_TIGR00026"/>
    <property type="match status" value="1"/>
</dbReference>
<dbReference type="PANTHER" id="PTHR39428">
    <property type="entry name" value="F420H(2)-DEPENDENT QUINONE REDUCTASE RV1261C"/>
    <property type="match status" value="1"/>
</dbReference>
<dbReference type="Proteomes" id="UP001595923">
    <property type="component" value="Unassembled WGS sequence"/>
</dbReference>
<comment type="similarity">
    <text evidence="1">Belongs to the F420H(2)-dependent quinone reductase family.</text>
</comment>
<evidence type="ECO:0000256" key="2">
    <source>
        <dbReference type="ARBA" id="ARBA00049106"/>
    </source>
</evidence>
<organism evidence="3 4">
    <name type="scientific">Nocardiopsis mangrovi</name>
    <dbReference type="NCBI Taxonomy" id="1179818"/>
    <lineage>
        <taxon>Bacteria</taxon>
        <taxon>Bacillati</taxon>
        <taxon>Actinomycetota</taxon>
        <taxon>Actinomycetes</taxon>
        <taxon>Streptosporangiales</taxon>
        <taxon>Nocardiopsidaceae</taxon>
        <taxon>Nocardiopsis</taxon>
    </lineage>
</organism>
<dbReference type="PANTHER" id="PTHR39428:SF1">
    <property type="entry name" value="F420H(2)-DEPENDENT QUINONE REDUCTASE RV1261C"/>
    <property type="match status" value="1"/>
</dbReference>
<keyword evidence="4" id="KW-1185">Reference proteome</keyword>
<dbReference type="Gene3D" id="2.30.110.10">
    <property type="entry name" value="Electron Transport, Fmn-binding Protein, Chain A"/>
    <property type="match status" value="1"/>
</dbReference>
<dbReference type="InterPro" id="IPR012349">
    <property type="entry name" value="Split_barrel_FMN-bd"/>
</dbReference>
<name>A0ABV9DPZ0_9ACTN</name>